<keyword evidence="2" id="KW-1185">Reference proteome</keyword>
<organism evidence="1 2">
    <name type="scientific">Hyalangium rubrum</name>
    <dbReference type="NCBI Taxonomy" id="3103134"/>
    <lineage>
        <taxon>Bacteria</taxon>
        <taxon>Pseudomonadati</taxon>
        <taxon>Myxococcota</taxon>
        <taxon>Myxococcia</taxon>
        <taxon>Myxococcales</taxon>
        <taxon>Cystobacterineae</taxon>
        <taxon>Archangiaceae</taxon>
        <taxon>Hyalangium</taxon>
    </lineage>
</organism>
<feature type="non-terminal residue" evidence="1">
    <location>
        <position position="61"/>
    </location>
</feature>
<accession>A0ABU5HBW7</accession>
<proteinExistence type="predicted"/>
<name>A0ABU5HBW7_9BACT</name>
<evidence type="ECO:0000313" key="1">
    <source>
        <dbReference type="EMBL" id="MDY7230323.1"/>
    </source>
</evidence>
<dbReference type="Proteomes" id="UP001291309">
    <property type="component" value="Unassembled WGS sequence"/>
</dbReference>
<reference evidence="1 2" key="1">
    <citation type="submission" date="2023-12" db="EMBL/GenBank/DDBJ databases">
        <title>the genome sequence of Hyalangium sp. s54d21.</title>
        <authorList>
            <person name="Zhang X."/>
        </authorList>
    </citation>
    <scope>NUCLEOTIDE SEQUENCE [LARGE SCALE GENOMIC DNA]</scope>
    <source>
        <strain evidence="2">s54d21</strain>
    </source>
</reference>
<protein>
    <submittedName>
        <fullName evidence="1">Uncharacterized protein</fullName>
    </submittedName>
</protein>
<dbReference type="RefSeq" id="WP_321549050.1">
    <property type="nucleotide sequence ID" value="NZ_JAXIVS010000011.1"/>
</dbReference>
<comment type="caution">
    <text evidence="1">The sequence shown here is derived from an EMBL/GenBank/DDBJ whole genome shotgun (WGS) entry which is preliminary data.</text>
</comment>
<gene>
    <name evidence="1" type="ORF">SYV04_28260</name>
</gene>
<evidence type="ECO:0000313" key="2">
    <source>
        <dbReference type="Proteomes" id="UP001291309"/>
    </source>
</evidence>
<sequence length="61" mass="6865">MRYWLSFISLRLILYSLKHPLIQFSMRFRERPGISCSPTGKESEMKGLFGAGVALAAAAFL</sequence>
<dbReference type="EMBL" id="JAXIVS010000011">
    <property type="protein sequence ID" value="MDY7230323.1"/>
    <property type="molecule type" value="Genomic_DNA"/>
</dbReference>